<evidence type="ECO:0000313" key="2">
    <source>
        <dbReference type="EMBL" id="MEX6430394.1"/>
    </source>
</evidence>
<organism evidence="2 3">
    <name type="scientific">Ferrimicrobium acidiphilum</name>
    <dbReference type="NCBI Taxonomy" id="121039"/>
    <lineage>
        <taxon>Bacteria</taxon>
        <taxon>Bacillati</taxon>
        <taxon>Actinomycetota</taxon>
        <taxon>Acidimicrobiia</taxon>
        <taxon>Acidimicrobiales</taxon>
        <taxon>Acidimicrobiaceae</taxon>
        <taxon>Ferrimicrobium</taxon>
    </lineage>
</organism>
<protein>
    <submittedName>
        <fullName evidence="2">Uncharacterized protein</fullName>
    </submittedName>
</protein>
<comment type="caution">
    <text evidence="2">The sequence shown here is derived from an EMBL/GenBank/DDBJ whole genome shotgun (WGS) entry which is preliminary data.</text>
</comment>
<feature type="compositionally biased region" description="Basic and acidic residues" evidence="1">
    <location>
        <begin position="8"/>
        <end position="17"/>
    </location>
</feature>
<gene>
    <name evidence="2" type="ORF">AB6A68_11205</name>
</gene>
<evidence type="ECO:0000313" key="3">
    <source>
        <dbReference type="Proteomes" id="UP001560267"/>
    </source>
</evidence>
<name>A0ABV3Y7H9_9ACTN</name>
<dbReference type="EMBL" id="JBFSHR010000050">
    <property type="protein sequence ID" value="MEX6430394.1"/>
    <property type="molecule type" value="Genomic_DNA"/>
</dbReference>
<sequence>MPQRIRRPTHESVRTSRAEGCPGVAPGGVLPWRAVYVIYLKHETAYLLEIASARSVAAIALFHWPWTSPMARNVVLQARHVISVDN</sequence>
<feature type="region of interest" description="Disordered" evidence="1">
    <location>
        <begin position="1"/>
        <end position="20"/>
    </location>
</feature>
<keyword evidence="3" id="KW-1185">Reference proteome</keyword>
<accession>A0ABV3Y7H9</accession>
<dbReference type="Proteomes" id="UP001560267">
    <property type="component" value="Unassembled WGS sequence"/>
</dbReference>
<proteinExistence type="predicted"/>
<dbReference type="RefSeq" id="WP_298383958.1">
    <property type="nucleotide sequence ID" value="NZ_JBFSHR010000050.1"/>
</dbReference>
<reference evidence="2 3" key="1">
    <citation type="submission" date="2024-07" db="EMBL/GenBank/DDBJ databases">
        <title>Draft Genome Sequence of Ferrimicrobium acidiphilum Strain YE2023, Isolated from a Pulp of Bioleach Reactor.</title>
        <authorList>
            <person name="Elkina Y.A."/>
            <person name="Bulaeva A.G."/>
            <person name="Beletsky A.V."/>
            <person name="Mardanov A.V."/>
        </authorList>
    </citation>
    <scope>NUCLEOTIDE SEQUENCE [LARGE SCALE GENOMIC DNA]</scope>
    <source>
        <strain evidence="2 3">YE2023</strain>
    </source>
</reference>
<evidence type="ECO:0000256" key="1">
    <source>
        <dbReference type="SAM" id="MobiDB-lite"/>
    </source>
</evidence>